<dbReference type="Gene3D" id="2.60.40.1280">
    <property type="match status" value="1"/>
</dbReference>
<evidence type="ECO:0000313" key="7">
    <source>
        <dbReference type="EMBL" id="ERK58193.1"/>
    </source>
</evidence>
<dbReference type="InterPro" id="IPR008966">
    <property type="entry name" value="Adhesion_dom_sf"/>
</dbReference>
<dbReference type="OrthoDB" id="5142801at2"/>
<evidence type="ECO:0000256" key="2">
    <source>
        <dbReference type="ARBA" id="ARBA00022512"/>
    </source>
</evidence>
<dbReference type="GO" id="GO:0007155">
    <property type="term" value="P:cell adhesion"/>
    <property type="evidence" value="ECO:0007669"/>
    <property type="project" value="InterPro"/>
</dbReference>
<evidence type="ECO:0000259" key="6">
    <source>
        <dbReference type="Pfam" id="PF17961"/>
    </source>
</evidence>
<evidence type="ECO:0000256" key="3">
    <source>
        <dbReference type="ARBA" id="ARBA00022525"/>
    </source>
</evidence>
<keyword evidence="2" id="KW-0134">Cell wall</keyword>
<protein>
    <recommendedName>
        <fullName evidence="6">SDR-like Ig domain-containing protein</fullName>
    </recommendedName>
</protein>
<evidence type="ECO:0000256" key="1">
    <source>
        <dbReference type="ARBA" id="ARBA00004168"/>
    </source>
</evidence>
<keyword evidence="4" id="KW-0732">Signal</keyword>
<dbReference type="InterPro" id="IPR041171">
    <property type="entry name" value="SDR_Ig"/>
</dbReference>
<dbReference type="Proteomes" id="UP000017052">
    <property type="component" value="Unassembled WGS sequence"/>
</dbReference>
<keyword evidence="8" id="KW-1185">Reference proteome</keyword>
<feature type="domain" description="SDR-like Ig" evidence="6">
    <location>
        <begin position="49"/>
        <end position="127"/>
    </location>
</feature>
<dbReference type="Pfam" id="PF17961">
    <property type="entry name" value="Big_8"/>
    <property type="match status" value="1"/>
</dbReference>
<name>U2RXB5_9ACTN</name>
<accession>U2RXB5</accession>
<dbReference type="InterPro" id="IPR011252">
    <property type="entry name" value="Fibrogen-bd_dom1"/>
</dbReference>
<comment type="caution">
    <text evidence="7">The sequence shown here is derived from an EMBL/GenBank/DDBJ whole genome shotgun (WGS) entry which is preliminary data.</text>
</comment>
<keyword evidence="5" id="KW-0572">Peptidoglycan-anchor</keyword>
<organism evidence="7 8">
    <name type="scientific">Propionibacterium acidifaciens F0233</name>
    <dbReference type="NCBI Taxonomy" id="553198"/>
    <lineage>
        <taxon>Bacteria</taxon>
        <taxon>Bacillati</taxon>
        <taxon>Actinomycetota</taxon>
        <taxon>Actinomycetes</taxon>
        <taxon>Propionibacteriales</taxon>
        <taxon>Propionibacteriaceae</taxon>
        <taxon>Propionibacterium</taxon>
    </lineage>
</organism>
<proteinExistence type="predicted"/>
<dbReference type="GeneID" id="95360925"/>
<dbReference type="RefSeq" id="WP_021797239.1">
    <property type="nucleotide sequence ID" value="NZ_ACVN02000141.1"/>
</dbReference>
<dbReference type="AlphaFoldDB" id="U2RXB5"/>
<gene>
    <name evidence="7" type="ORF">HMPREF0682_2578</name>
</gene>
<evidence type="ECO:0000256" key="5">
    <source>
        <dbReference type="ARBA" id="ARBA00023088"/>
    </source>
</evidence>
<keyword evidence="3" id="KW-0964">Secreted</keyword>
<reference evidence="7" key="1">
    <citation type="submission" date="2013-08" db="EMBL/GenBank/DDBJ databases">
        <authorList>
            <person name="Durkin A.S."/>
            <person name="Haft D.R."/>
            <person name="McCorrison J."/>
            <person name="Torralba M."/>
            <person name="Gillis M."/>
            <person name="Haft D.H."/>
            <person name="Methe B."/>
            <person name="Sutton G."/>
            <person name="Nelson K.E."/>
        </authorList>
    </citation>
    <scope>NUCLEOTIDE SEQUENCE [LARGE SCALE GENOMIC DNA]</scope>
    <source>
        <strain evidence="7">F0233</strain>
    </source>
</reference>
<dbReference type="EMBL" id="ACVN02000141">
    <property type="protein sequence ID" value="ERK58193.1"/>
    <property type="molecule type" value="Genomic_DNA"/>
</dbReference>
<sequence>MTMLAVLQGHREPAFAEQSCAGSFSDVSWREGVSVTDDGVAAFGGAATVVFHWSVKEGSRAGDYFTLQIPEPIRRERTLAPFWLDSPTGEHIARVTWDGQTTRFTLTDYVETHSNVSGDANFGVDWQGETRPGDYQLNFRGL</sequence>
<evidence type="ECO:0000256" key="4">
    <source>
        <dbReference type="ARBA" id="ARBA00022729"/>
    </source>
</evidence>
<evidence type="ECO:0000313" key="8">
    <source>
        <dbReference type="Proteomes" id="UP000017052"/>
    </source>
</evidence>
<dbReference type="SUPFAM" id="SSF49401">
    <property type="entry name" value="Bacterial adhesins"/>
    <property type="match status" value="1"/>
</dbReference>
<comment type="subcellular location">
    <subcellularLocation>
        <location evidence="1">Secreted</location>
        <location evidence="1">Cell wall</location>
        <topology evidence="1">Peptidoglycan-anchor</topology>
    </subcellularLocation>
</comment>